<dbReference type="InterPro" id="IPR048920">
    <property type="entry name" value="REC102"/>
</dbReference>
<organism evidence="1 2">
    <name type="scientific">Dekkera bruxellensis</name>
    <name type="common">Brettanomyces custersii</name>
    <dbReference type="NCBI Taxonomy" id="5007"/>
    <lineage>
        <taxon>Eukaryota</taxon>
        <taxon>Fungi</taxon>
        <taxon>Dikarya</taxon>
        <taxon>Ascomycota</taxon>
        <taxon>Saccharomycotina</taxon>
        <taxon>Pichiomycetes</taxon>
        <taxon>Pichiales</taxon>
        <taxon>Pichiaceae</taxon>
        <taxon>Brettanomyces</taxon>
    </lineage>
</organism>
<gene>
    <name evidence="1" type="ORF">BRETT_004486</name>
</gene>
<dbReference type="EMBL" id="CP063133">
    <property type="protein sequence ID" value="QOU19265.1"/>
    <property type="molecule type" value="Genomic_DNA"/>
</dbReference>
<accession>A0A871R4V7</accession>
<evidence type="ECO:0000313" key="2">
    <source>
        <dbReference type="Proteomes" id="UP000663131"/>
    </source>
</evidence>
<evidence type="ECO:0000313" key="1">
    <source>
        <dbReference type="EMBL" id="QOU19265.1"/>
    </source>
</evidence>
<name>A0A871R4V7_DEKBR</name>
<dbReference type="Pfam" id="PF21736">
    <property type="entry name" value="REC102"/>
    <property type="match status" value="1"/>
</dbReference>
<dbReference type="AlphaFoldDB" id="A0A871R4V7"/>
<reference evidence="1" key="2">
    <citation type="journal article" name="BMC Genomics">
        <title>New genome assemblies reveal patterns of domestication and adaptation across Brettanomyces (Dekkera) species.</title>
        <authorList>
            <person name="Roach M.J."/>
            <person name="Borneman A.R."/>
        </authorList>
    </citation>
    <scope>NUCLEOTIDE SEQUENCE</scope>
    <source>
        <strain evidence="1">UCD 2041</strain>
    </source>
</reference>
<dbReference type="KEGG" id="bbrx:BRETT_004486"/>
<dbReference type="RefSeq" id="XP_041135758.1">
    <property type="nucleotide sequence ID" value="XM_041282982.1"/>
</dbReference>
<reference evidence="1" key="1">
    <citation type="submission" date="2020-10" db="EMBL/GenBank/DDBJ databases">
        <authorList>
            <person name="Palmer J.M."/>
        </authorList>
    </citation>
    <scope>NUCLEOTIDE SEQUENCE</scope>
    <source>
        <strain evidence="1">UCD 2041</strain>
    </source>
</reference>
<protein>
    <submittedName>
        <fullName evidence="1">Uncharacterized protein</fullName>
    </submittedName>
</protein>
<sequence length="265" mass="30443">MGKQCVFLGSRGELNGFGDIYSQLVTEPMIEEDEEVSYIIVPDFNHLLFSISLEINGQQTLGEKYTLLSQMISESIMNGAIWKCLGYATEIVPWRLTHYGNSIEIKLIDKILNHQQIEDLKKSSMYNIAVLTAVHTKIRINDARLVFTHQDIATSCQLLVKHLNYLMFCSYIHLQSHAPLAFSFSSRMKYSASFEFTTSLVQSFTKSDQTSVIAARAINAGFLRQTISTDFAGYLRALTKSQRRRMKDEKWLMLQFFVELEMKNY</sequence>
<dbReference type="Proteomes" id="UP000663131">
    <property type="component" value="Chromosome 5"/>
</dbReference>
<proteinExistence type="predicted"/>
<dbReference type="GeneID" id="64576409"/>